<feature type="domain" description="Calcineurin-like phosphoesterase" evidence="1">
    <location>
        <begin position="99"/>
        <end position="250"/>
    </location>
</feature>
<proteinExistence type="predicted"/>
<name>A0A6J5MC29_9CAUD</name>
<organism evidence="2">
    <name type="scientific">uncultured Caudovirales phage</name>
    <dbReference type="NCBI Taxonomy" id="2100421"/>
    <lineage>
        <taxon>Viruses</taxon>
        <taxon>Duplodnaviria</taxon>
        <taxon>Heunggongvirae</taxon>
        <taxon>Uroviricota</taxon>
        <taxon>Caudoviricetes</taxon>
        <taxon>Peduoviridae</taxon>
        <taxon>Maltschvirus</taxon>
        <taxon>Maltschvirus maltsch</taxon>
    </lineage>
</organism>
<sequence length="333" mass="38591">MQKSKSDICREYRKKYPEYPTLKLARIVYADNKLTFIDVEDCRGTLRYIEGKRGGPLLKKVKHTKFYMPESRPKNPYNLPESYEEKREPFVLPISCNNILLISDLHIPYHNIEAVTIALDYGKKEQVNTIFINGDLIDNHQVSKFEHDPKKRSIKAEFDATKEFLVQLRKAFPNASIYWLKGNHCIRWEKFLLSKVREIWDDDYFYLEERLQLNQVNVKILDDKVLVKAGKLSITHGHHIFKGAFTPVNPSRGAFLRAKQSLIVGHLHRPSHHPETDLDGKIISCWSTGCLCELRADYSPLVGNTMHGFAHIEIEKSGDYTVKNYSIINGKLC</sequence>
<reference evidence="2" key="1">
    <citation type="submission" date="2020-04" db="EMBL/GenBank/DDBJ databases">
        <authorList>
            <person name="Chiriac C."/>
            <person name="Salcher M."/>
            <person name="Ghai R."/>
            <person name="Kavagutti S V."/>
        </authorList>
    </citation>
    <scope>NUCLEOTIDE SEQUENCE</scope>
</reference>
<dbReference type="Pfam" id="PF00149">
    <property type="entry name" value="Metallophos"/>
    <property type="match status" value="1"/>
</dbReference>
<evidence type="ECO:0000259" key="1">
    <source>
        <dbReference type="Pfam" id="PF00149"/>
    </source>
</evidence>
<evidence type="ECO:0000313" key="2">
    <source>
        <dbReference type="EMBL" id="CAB4144178.1"/>
    </source>
</evidence>
<accession>A0A6J5MC29</accession>
<dbReference type="GO" id="GO:0016787">
    <property type="term" value="F:hydrolase activity"/>
    <property type="evidence" value="ECO:0007669"/>
    <property type="project" value="InterPro"/>
</dbReference>
<dbReference type="CDD" id="cd00838">
    <property type="entry name" value="MPP_superfamily"/>
    <property type="match status" value="1"/>
</dbReference>
<protein>
    <submittedName>
        <fullName evidence="2">COG0622 Predicted phosphoesterase</fullName>
    </submittedName>
</protein>
<dbReference type="InterPro" id="IPR004843">
    <property type="entry name" value="Calcineurin-like_PHP"/>
</dbReference>
<dbReference type="SUPFAM" id="SSF56300">
    <property type="entry name" value="Metallo-dependent phosphatases"/>
    <property type="match status" value="1"/>
</dbReference>
<dbReference type="EMBL" id="LR796431">
    <property type="protein sequence ID" value="CAB4144178.1"/>
    <property type="molecule type" value="Genomic_DNA"/>
</dbReference>
<dbReference type="InterPro" id="IPR029052">
    <property type="entry name" value="Metallo-depent_PP-like"/>
</dbReference>
<dbReference type="Gene3D" id="3.60.21.10">
    <property type="match status" value="1"/>
</dbReference>
<gene>
    <name evidence="2" type="ORF">UFOVP462_22</name>
</gene>